<evidence type="ECO:0008006" key="3">
    <source>
        <dbReference type="Google" id="ProtNLM"/>
    </source>
</evidence>
<dbReference type="Proteomes" id="UP001205843">
    <property type="component" value="Unassembled WGS sequence"/>
</dbReference>
<evidence type="ECO:0000313" key="1">
    <source>
        <dbReference type="EMBL" id="MCP1674286.1"/>
    </source>
</evidence>
<keyword evidence="2" id="KW-1185">Reference proteome</keyword>
<dbReference type="AlphaFoldDB" id="A0AAE3KB64"/>
<gene>
    <name evidence="1" type="ORF">J2T57_001388</name>
</gene>
<accession>A0AAE3KB64</accession>
<organism evidence="1 2">
    <name type="scientific">Natronocella acetinitrilica</name>
    <dbReference type="NCBI Taxonomy" id="414046"/>
    <lineage>
        <taxon>Bacteria</taxon>
        <taxon>Pseudomonadati</taxon>
        <taxon>Pseudomonadota</taxon>
        <taxon>Gammaproteobacteria</taxon>
        <taxon>Chromatiales</taxon>
        <taxon>Ectothiorhodospiraceae</taxon>
        <taxon>Natronocella</taxon>
    </lineage>
</organism>
<protein>
    <recommendedName>
        <fullName evidence="3">DUF2116 family Zn-ribbon domain-containing protein</fullName>
    </recommendedName>
</protein>
<dbReference type="EMBL" id="JALJXV010000003">
    <property type="protein sequence ID" value="MCP1674286.1"/>
    <property type="molecule type" value="Genomic_DNA"/>
</dbReference>
<sequence>MEINIDHASELEEFHRNEALKFRMPEGPAATGLCLYCEDDLEEGRRWCDAICRDRWERSTGHGQLPAAR</sequence>
<dbReference type="RefSeq" id="WP_253476180.1">
    <property type="nucleotide sequence ID" value="NZ_JALJXV010000003.1"/>
</dbReference>
<reference evidence="1" key="1">
    <citation type="submission" date="2022-03" db="EMBL/GenBank/DDBJ databases">
        <title>Genomic Encyclopedia of Type Strains, Phase III (KMG-III): the genomes of soil and plant-associated and newly described type strains.</title>
        <authorList>
            <person name="Whitman W."/>
        </authorList>
    </citation>
    <scope>NUCLEOTIDE SEQUENCE</scope>
    <source>
        <strain evidence="1">ANL 6-2</strain>
    </source>
</reference>
<proteinExistence type="predicted"/>
<evidence type="ECO:0000313" key="2">
    <source>
        <dbReference type="Proteomes" id="UP001205843"/>
    </source>
</evidence>
<name>A0AAE3KB64_9GAMM</name>
<comment type="caution">
    <text evidence="1">The sequence shown here is derived from an EMBL/GenBank/DDBJ whole genome shotgun (WGS) entry which is preliminary data.</text>
</comment>